<feature type="region of interest" description="Disordered" evidence="1">
    <location>
        <begin position="96"/>
        <end position="120"/>
    </location>
</feature>
<gene>
    <name evidence="2" type="ordered locus">Rleg2_4164</name>
</gene>
<dbReference type="Proteomes" id="UP000008330">
    <property type="component" value="Chromosome"/>
</dbReference>
<protein>
    <submittedName>
        <fullName evidence="2">Uncharacterized protein</fullName>
    </submittedName>
</protein>
<evidence type="ECO:0000313" key="2">
    <source>
        <dbReference type="EMBL" id="ACI57426.1"/>
    </source>
</evidence>
<dbReference type="AlphaFoldDB" id="A0ABF7QTB4"/>
<accession>A0ABF7QTB4</accession>
<dbReference type="EMBL" id="CP001191">
    <property type="protein sequence ID" value="ACI57426.1"/>
    <property type="molecule type" value="Genomic_DNA"/>
</dbReference>
<evidence type="ECO:0000256" key="1">
    <source>
        <dbReference type="SAM" id="MobiDB-lite"/>
    </source>
</evidence>
<reference evidence="2 3" key="1">
    <citation type="journal article" date="2010" name="Stand. Genomic Sci.">
        <title>Complete genome sequence of Rhizobium leguminosarum bv trifolii strain WSM2304, an effective microsymbiont of the South American clover Trifolium polymorphum.</title>
        <authorList>
            <person name="Reeve W."/>
            <person name="O'Hara G."/>
            <person name="Chain P."/>
            <person name="Ardley J."/>
            <person name="Brau L."/>
            <person name="Nandesena K."/>
            <person name="Tiwari R."/>
            <person name="Malfatti S."/>
            <person name="Kiss H."/>
            <person name="Lapidus A."/>
            <person name="Copeland A."/>
            <person name="Nolan M."/>
            <person name="Land M."/>
            <person name="Ivanova N."/>
            <person name="Mavromatis K."/>
            <person name="Markowitz V."/>
            <person name="Kyrpides N."/>
            <person name="Melino V."/>
            <person name="Denton M."/>
            <person name="Yates R."/>
            <person name="Howieson J."/>
        </authorList>
    </citation>
    <scope>NUCLEOTIDE SEQUENCE [LARGE SCALE GENOMIC DNA]</scope>
    <source>
        <strain evidence="2 3">WSM2304</strain>
    </source>
</reference>
<evidence type="ECO:0000313" key="3">
    <source>
        <dbReference type="Proteomes" id="UP000008330"/>
    </source>
</evidence>
<dbReference type="KEGG" id="rlt:Rleg2_4164"/>
<sequence>MKEGKSSGRPLTPWQRSAEFRAIAVRTLRAFNAARNTLPRCSAKAKSTGDRCRQPAMASGVCRYHGGATPKGKGWHKPVWPADGPAFEKKLHRKLKTQERTRKRKSAKLNAMTDEERRQHDNWRRAHKIGSAAARRQAKEDRAQAASFRAMLAADEPKAQSLEALAVQAELEQARAKLDELMGVGIFG</sequence>
<keyword evidence="3" id="KW-1185">Reference proteome</keyword>
<feature type="compositionally biased region" description="Basic residues" evidence="1">
    <location>
        <begin position="96"/>
        <end position="107"/>
    </location>
</feature>
<name>A0ABF7QTB4_RHILW</name>
<proteinExistence type="predicted"/>
<organism evidence="2 3">
    <name type="scientific">Rhizobium leguminosarum bv. trifolii (strain WSM2304)</name>
    <dbReference type="NCBI Taxonomy" id="395492"/>
    <lineage>
        <taxon>Bacteria</taxon>
        <taxon>Pseudomonadati</taxon>
        <taxon>Pseudomonadota</taxon>
        <taxon>Alphaproteobacteria</taxon>
        <taxon>Hyphomicrobiales</taxon>
        <taxon>Rhizobiaceae</taxon>
        <taxon>Rhizobium/Agrobacterium group</taxon>
        <taxon>Rhizobium</taxon>
    </lineage>
</organism>